<sequence length="432" mass="48464">MSTPVPRRFTPRHSTGKNRLPIEASRQYSAKPRRGDYVESFRTSHSAQDKPLPKSQQDESAEMLLLLSRTADKAAPLAVAKEPEGYTSPPTDSAQAKHVTLSPPPKATASSSEELKRLWQKEQSRVNQTNYRENGLQVPTSFGDLRLSSSLTPGQATALAMAIEAQKYVARSASSSKKTRHASPRNDIDTVPGDSMQRWREDQYAASQTVSLKRKREEDSTIAEIEALKHQIKKLQTYRAGASTRKQQQQQQQRQYNPIQPLAEFYYTLGREDAQVQFPDIRNYQQIHGCTPALQELLDLQREEFDSIASLQLHWLWYRTQFRYFQFTMTSCQRLEAGGHVIAKITGDLRLDVYGGTSQQTGRRAGFGVIVCPVQQQFEFEGGAQKVTRITSEVDLVGGIARSKARGGAGSTLRTLQCLSEGFYLSNRSNSS</sequence>
<reference evidence="2" key="1">
    <citation type="submission" date="2021-02" db="EMBL/GenBank/DDBJ databases">
        <authorList>
            <person name="Palmer J.M."/>
        </authorList>
    </citation>
    <scope>NUCLEOTIDE SEQUENCE</scope>
    <source>
        <strain evidence="2">SCRP23</strain>
    </source>
</reference>
<evidence type="ECO:0000256" key="1">
    <source>
        <dbReference type="SAM" id="MobiDB-lite"/>
    </source>
</evidence>
<feature type="region of interest" description="Disordered" evidence="1">
    <location>
        <begin position="173"/>
        <end position="194"/>
    </location>
</feature>
<gene>
    <name evidence="2" type="ORF">PHYBOEH_011962</name>
</gene>
<feature type="region of interest" description="Disordered" evidence="1">
    <location>
        <begin position="75"/>
        <end position="127"/>
    </location>
</feature>
<protein>
    <submittedName>
        <fullName evidence="2">Uncharacterized protein</fullName>
    </submittedName>
</protein>
<dbReference type="AlphaFoldDB" id="A0A8T1VGG7"/>
<proteinExistence type="predicted"/>
<organism evidence="2 3">
    <name type="scientific">Phytophthora boehmeriae</name>
    <dbReference type="NCBI Taxonomy" id="109152"/>
    <lineage>
        <taxon>Eukaryota</taxon>
        <taxon>Sar</taxon>
        <taxon>Stramenopiles</taxon>
        <taxon>Oomycota</taxon>
        <taxon>Peronosporomycetes</taxon>
        <taxon>Peronosporales</taxon>
        <taxon>Peronosporaceae</taxon>
        <taxon>Phytophthora</taxon>
    </lineage>
</organism>
<dbReference type="Proteomes" id="UP000693981">
    <property type="component" value="Unassembled WGS sequence"/>
</dbReference>
<name>A0A8T1VGG7_9STRA</name>
<feature type="region of interest" description="Disordered" evidence="1">
    <location>
        <begin position="1"/>
        <end position="61"/>
    </location>
</feature>
<accession>A0A8T1VGG7</accession>
<evidence type="ECO:0000313" key="3">
    <source>
        <dbReference type="Proteomes" id="UP000693981"/>
    </source>
</evidence>
<evidence type="ECO:0000313" key="2">
    <source>
        <dbReference type="EMBL" id="KAG7379340.1"/>
    </source>
</evidence>
<dbReference type="EMBL" id="JAGDFL010000958">
    <property type="protein sequence ID" value="KAG7379340.1"/>
    <property type="molecule type" value="Genomic_DNA"/>
</dbReference>
<comment type="caution">
    <text evidence="2">The sequence shown here is derived from an EMBL/GenBank/DDBJ whole genome shotgun (WGS) entry which is preliminary data.</text>
</comment>
<keyword evidence="3" id="KW-1185">Reference proteome</keyword>
<dbReference type="OrthoDB" id="6369905at2759"/>
<feature type="compositionally biased region" description="Basic and acidic residues" evidence="1">
    <location>
        <begin position="113"/>
        <end position="124"/>
    </location>
</feature>